<reference evidence="3" key="1">
    <citation type="submission" date="2021-01" db="EMBL/GenBank/DDBJ databases">
        <authorList>
            <person name="Corre E."/>
            <person name="Pelletier E."/>
            <person name="Niang G."/>
            <person name="Scheremetjew M."/>
            <person name="Finn R."/>
            <person name="Kale V."/>
            <person name="Holt S."/>
            <person name="Cochrane G."/>
            <person name="Meng A."/>
            <person name="Brown T."/>
            <person name="Cohen L."/>
        </authorList>
    </citation>
    <scope>NUCLEOTIDE SEQUENCE</scope>
    <source>
        <strain evidence="3">NIES-381</strain>
    </source>
</reference>
<feature type="compositionally biased region" description="Low complexity" evidence="1">
    <location>
        <begin position="437"/>
        <end position="447"/>
    </location>
</feature>
<evidence type="ECO:0000256" key="1">
    <source>
        <dbReference type="SAM" id="MobiDB-lite"/>
    </source>
</evidence>
<feature type="region of interest" description="Disordered" evidence="1">
    <location>
        <begin position="190"/>
        <end position="211"/>
    </location>
</feature>
<feature type="compositionally biased region" description="Basic and acidic residues" evidence="1">
    <location>
        <begin position="638"/>
        <end position="652"/>
    </location>
</feature>
<dbReference type="PROSITE" id="PS50222">
    <property type="entry name" value="EF_HAND_2"/>
    <property type="match status" value="1"/>
</dbReference>
<proteinExistence type="predicted"/>
<dbReference type="InterPro" id="IPR002048">
    <property type="entry name" value="EF_hand_dom"/>
</dbReference>
<feature type="region of interest" description="Disordered" evidence="1">
    <location>
        <begin position="533"/>
        <end position="665"/>
    </location>
</feature>
<evidence type="ECO:0000313" key="3">
    <source>
        <dbReference type="EMBL" id="CAD8997513.1"/>
    </source>
</evidence>
<sequence length="746" mass="81603">MTNLGHGKGSVDIVVHNTAESEYRNFLASIGQGLTTNDEHRPKNVEDTMHPRSDIERAIQRLFSRCDVDGDACITADEFDELDITVRRSKAYKKNPCLSQNTHKWNEQLLLCRRNPGRVITRQLFQDVVLSLLQGLPPTEWMQAIESFHTEWDLERDRQNAGAYAILKTVFKGELPSAAPGVRVEHRKAKGSAPQAMPGHLPPQPRSQAVQGSRGRLTVELLWVEGTELSMCIRHPRGTFNEDARSVTNRGGAQVSTITIRWDEDPPPGLHILQVTSKGSAYNRIPYKAVVQLGADIHVFDGMHASAPATHDVVQFHIAPNEALLMVGPAEEGRSRDSPAWQQSNRTSSSPRALSATAHSTFPAALTSPSSIQHRRHSFEHATDAVASCPGYALRQGRRMPTYVPNEHATLGGWVPPKPPPSPKDQPNAAFLTPFQGSGPRRPVPRSGPMYAVPADGCPCGLLRHHCIHMAPSLPGVRERMAQPQLDRPVSPVLTTDAQPAHGALSQQSPCRPRGLAIRANVDPLQISIDARTADRKPAAPAPVPRHSFHTAPTPTPLSTRPRAHTTGQAKRDGTPNPSPSPLGVCPPTPAGVCPVAGSPSPKRPARTTVEGKAHPTERPWSQASSTATRTTNPRTQPHKDPASPRDMRSEDLVMSPRGGRCSNMTDRATETDCCRFHGSRPSTVAHTPSYRSTPGPLDLEEQEAEDRYLRCISRRQASEDRMWHQQQVGRLGFFSQAGAQFVPAS</sequence>
<dbReference type="GO" id="GO:0005509">
    <property type="term" value="F:calcium ion binding"/>
    <property type="evidence" value="ECO:0007669"/>
    <property type="project" value="InterPro"/>
</dbReference>
<feature type="compositionally biased region" description="Polar residues" evidence="1">
    <location>
        <begin position="340"/>
        <end position="358"/>
    </location>
</feature>
<feature type="region of interest" description="Disordered" evidence="1">
    <location>
        <begin position="492"/>
        <end position="512"/>
    </location>
</feature>
<feature type="domain" description="EF-hand" evidence="2">
    <location>
        <begin position="54"/>
        <end position="89"/>
    </location>
</feature>
<accession>A0A7S1I157</accession>
<dbReference type="EMBL" id="HBGA01022295">
    <property type="protein sequence ID" value="CAD8997513.1"/>
    <property type="molecule type" value="Transcribed_RNA"/>
</dbReference>
<feature type="compositionally biased region" description="Polar residues" evidence="1">
    <location>
        <begin position="620"/>
        <end position="636"/>
    </location>
</feature>
<evidence type="ECO:0000259" key="2">
    <source>
        <dbReference type="PROSITE" id="PS50222"/>
    </source>
</evidence>
<protein>
    <recommendedName>
        <fullName evidence="2">EF-hand domain-containing protein</fullName>
    </recommendedName>
</protein>
<dbReference type="AlphaFoldDB" id="A0A7S1I157"/>
<feature type="region of interest" description="Disordered" evidence="1">
    <location>
        <begin position="411"/>
        <end position="447"/>
    </location>
</feature>
<feature type="region of interest" description="Disordered" evidence="1">
    <location>
        <begin position="330"/>
        <end position="358"/>
    </location>
</feature>
<feature type="compositionally biased region" description="Pro residues" evidence="1">
    <location>
        <begin position="577"/>
        <end position="590"/>
    </location>
</feature>
<name>A0A7S1I157_9EUGL</name>
<gene>
    <name evidence="3" type="ORF">EGYM00392_LOCUS8578</name>
</gene>
<organism evidence="3">
    <name type="scientific">Eutreptiella gymnastica</name>
    <dbReference type="NCBI Taxonomy" id="73025"/>
    <lineage>
        <taxon>Eukaryota</taxon>
        <taxon>Discoba</taxon>
        <taxon>Euglenozoa</taxon>
        <taxon>Euglenida</taxon>
        <taxon>Spirocuta</taxon>
        <taxon>Euglenophyceae</taxon>
        <taxon>Eutreptiales</taxon>
        <taxon>Eutreptiaceae</taxon>
        <taxon>Eutreptiella</taxon>
    </lineage>
</organism>